<dbReference type="RefSeq" id="WP_185886210.1">
    <property type="nucleotide sequence ID" value="NZ_CP060054.1"/>
</dbReference>
<geneLocation type="plasmid" evidence="1 2">
    <name>plas2</name>
</geneLocation>
<evidence type="ECO:0000313" key="2">
    <source>
        <dbReference type="Proteomes" id="UP000515297"/>
    </source>
</evidence>
<keyword evidence="1" id="KW-0614">Plasmid</keyword>
<reference evidence="1 2" key="1">
    <citation type="submission" date="2020-08" db="EMBL/GenBank/DDBJ databases">
        <authorList>
            <person name="Liu G."/>
            <person name="Sun C."/>
        </authorList>
    </citation>
    <scope>NUCLEOTIDE SEQUENCE [LARGE SCALE GENOMIC DNA]</scope>
    <source>
        <strain evidence="1 2">OT19</strain>
        <plasmid evidence="1 2">plas2</plasmid>
    </source>
</reference>
<dbReference type="AlphaFoldDB" id="A0A7G6W1B8"/>
<name>A0A7G6W1B8_9SPHN</name>
<sequence length="75" mass="8804">MASTQRKVAQRRQLRDNGYKQLEVWLPRNVVERIDEMKDTLGAESRNEVLLRLIEGTLGENRLPADRAQLELRMQ</sequence>
<proteinExistence type="predicted"/>
<evidence type="ECO:0008006" key="3">
    <source>
        <dbReference type="Google" id="ProtNLM"/>
    </source>
</evidence>
<organism evidence="1 2">
    <name type="scientific">Croceicoccus marinus</name>
    <dbReference type="NCBI Taxonomy" id="450378"/>
    <lineage>
        <taxon>Bacteria</taxon>
        <taxon>Pseudomonadati</taxon>
        <taxon>Pseudomonadota</taxon>
        <taxon>Alphaproteobacteria</taxon>
        <taxon>Sphingomonadales</taxon>
        <taxon>Erythrobacteraceae</taxon>
        <taxon>Croceicoccus</taxon>
    </lineage>
</organism>
<gene>
    <name evidence="1" type="ORF">H4O24_19755</name>
</gene>
<dbReference type="Proteomes" id="UP000515297">
    <property type="component" value="Plasmid plas2"/>
</dbReference>
<protein>
    <recommendedName>
        <fullName evidence="3">Ribbon-helix-helix protein CopG domain-containing protein</fullName>
    </recommendedName>
</protein>
<accession>A0A7G6W1B8</accession>
<evidence type="ECO:0000313" key="1">
    <source>
        <dbReference type="EMBL" id="QNE07783.1"/>
    </source>
</evidence>
<dbReference type="EMBL" id="CP060054">
    <property type="protein sequence ID" value="QNE07783.1"/>
    <property type="molecule type" value="Genomic_DNA"/>
</dbReference>